<dbReference type="Gene3D" id="1.20.1640.10">
    <property type="entry name" value="Multidrug efflux transporter AcrB transmembrane domain"/>
    <property type="match status" value="2"/>
</dbReference>
<dbReference type="SUPFAM" id="SSF82866">
    <property type="entry name" value="Multidrug efflux transporter AcrB transmembrane domain"/>
    <property type="match status" value="2"/>
</dbReference>
<dbReference type="PRINTS" id="PR00702">
    <property type="entry name" value="ACRIFLAVINRP"/>
</dbReference>
<dbReference type="Gene3D" id="3.30.70.1440">
    <property type="entry name" value="Multidrug efflux transporter AcrB pore domain"/>
    <property type="match status" value="1"/>
</dbReference>
<dbReference type="Gene3D" id="3.30.70.1320">
    <property type="entry name" value="Multidrug efflux transporter AcrB pore domain like"/>
    <property type="match status" value="1"/>
</dbReference>
<dbReference type="Gene3D" id="3.30.2090.10">
    <property type="entry name" value="Multidrug efflux transporter AcrB TolC docking domain, DN and DC subdomains"/>
    <property type="match status" value="2"/>
</dbReference>
<keyword evidence="1" id="KW-0812">Transmembrane</keyword>
<evidence type="ECO:0000256" key="1">
    <source>
        <dbReference type="SAM" id="Phobius"/>
    </source>
</evidence>
<dbReference type="SUPFAM" id="SSF82714">
    <property type="entry name" value="Multidrug efflux transporter AcrB TolC docking domain, DN and DC subdomains"/>
    <property type="match status" value="2"/>
</dbReference>
<dbReference type="FunFam" id="3.30.70.1430:FF:000001">
    <property type="entry name" value="Efflux pump membrane transporter"/>
    <property type="match status" value="1"/>
</dbReference>
<dbReference type="Proteomes" id="UP000438699">
    <property type="component" value="Unassembled WGS sequence"/>
</dbReference>
<gene>
    <name evidence="2" type="ORF">F8A88_01725</name>
</gene>
<feature type="transmembrane region" description="Helical" evidence="1">
    <location>
        <begin position="360"/>
        <end position="381"/>
    </location>
</feature>
<feature type="transmembrane region" description="Helical" evidence="1">
    <location>
        <begin position="943"/>
        <end position="968"/>
    </location>
</feature>
<organism evidence="2 3">
    <name type="scientific">Pseudodesulfovibrio senegalensis</name>
    <dbReference type="NCBI Taxonomy" id="1721087"/>
    <lineage>
        <taxon>Bacteria</taxon>
        <taxon>Pseudomonadati</taxon>
        <taxon>Thermodesulfobacteriota</taxon>
        <taxon>Desulfovibrionia</taxon>
        <taxon>Desulfovibrionales</taxon>
        <taxon>Desulfovibrionaceae</taxon>
    </lineage>
</organism>
<dbReference type="EMBL" id="WAIE01000001">
    <property type="protein sequence ID" value="KAB1443011.1"/>
    <property type="molecule type" value="Genomic_DNA"/>
</dbReference>
<feature type="transmembrane region" description="Helical" evidence="1">
    <location>
        <begin position="336"/>
        <end position="353"/>
    </location>
</feature>
<accession>A0A6N6N5J7</accession>
<evidence type="ECO:0000313" key="3">
    <source>
        <dbReference type="Proteomes" id="UP000438699"/>
    </source>
</evidence>
<feature type="transmembrane region" description="Helical" evidence="1">
    <location>
        <begin position="522"/>
        <end position="542"/>
    </location>
</feature>
<name>A0A6N6N5J7_9BACT</name>
<dbReference type="SUPFAM" id="SSF82693">
    <property type="entry name" value="Multidrug efflux transporter AcrB pore domain, PN1, PN2, PC1 and PC2 subdomains"/>
    <property type="match status" value="4"/>
</dbReference>
<dbReference type="Gene3D" id="3.30.70.1430">
    <property type="entry name" value="Multidrug efflux transporter AcrB pore domain"/>
    <property type="match status" value="2"/>
</dbReference>
<comment type="caution">
    <text evidence="2">The sequence shown here is derived from an EMBL/GenBank/DDBJ whole genome shotgun (WGS) entry which is preliminary data.</text>
</comment>
<protein>
    <submittedName>
        <fullName evidence="2">Efflux RND transporter permease subunit</fullName>
    </submittedName>
</protein>
<feature type="transmembrane region" description="Helical" evidence="1">
    <location>
        <begin position="431"/>
        <end position="457"/>
    </location>
</feature>
<dbReference type="PANTHER" id="PTHR32063">
    <property type="match status" value="1"/>
</dbReference>
<feature type="transmembrane region" description="Helical" evidence="1">
    <location>
        <begin position="12"/>
        <end position="32"/>
    </location>
</feature>
<sequence>MQITELFIKRPVMTTLVMLGMLFFGLVAYTSMPVSYLPAVEFPTVEVTASLAGANPRTMASSVASPLEREFSSIAGLESMSSVNSLGSTSVILQFALDRDIDSAAMDVQAAISRADGDLPDNMTDKPSFEKVNPADSPIIYLSMGSKTLPMSTVNDYAKTFLTQSISMIPGVAQVILYGEKQYAVRIRLDPRELASRGLGIDEVRTAVEEANQNLPLGTLEGAQQSLTVDADGQLFKAYEYKDLVVAYKDGQPVRLTDLGVVEDGVKDERFSSWYNGSHNLTIAVKRQPGTNTIAIVKKIREMLPGITAQMPASIDLTVVYDKSEFIKESVQDVKFTLALAVALVIMVVFIFLRNLASTFISSIAIPFSIVATFAVMYELGFTLDTFSLMALTLSVGFVVDDAIVMIENVVRHLEMGKKPMQAAIDGAGEIGFTIISMTLSLAIVFVPIMFMAGIIGRVLHELAMTITVAVLVSGVVSLSLTPMLASRLLREKSRIAESDPLFDTLIRLYRTSLRFCLDHRFGTMMFSVGLLAFTAWLFIIIPKGFLPADDEGVFMGFVQARQGISYDSMLEHQKQLMPIMSAHPAIKDQIQIVGVPLANQGMNIAVLKDASERDSIDTVIGQLMGPVNSIPGMACFLVNPPMIQIGGKQAKGDYLFTLLSPSSDTLYEDARKFGQALRKQPGIIGVNSDMQISGPQVAVEIDRDLASSLGVSVQQIESALFTAYGERQISTIYASTDEYKVIMQLAPDFQKNDDALTMLYVRSDDGSLVRLDALCNISQELGPMTINHTGQLESVSFAFSGVPGTSMGQVTADVQKLADQTISDAVTTKFEGSAGAFAESMNSLYFLLVIAIVAIYILLGSLYESFIHPITILSGLPSAAMGGLLTLLLFGCTLDLYGMVGLIMLIGIVKKNSIMVVDFAIEAEKRGKNAEDAAFEGAITRFRPIIMTTLAAIMGTLPIALGIGAGADVRRPLGLAVVGGLVLSQVVTLYLTPVFYTYMDDLQKWLDKKVGTIEQAEQGA</sequence>
<keyword evidence="1" id="KW-1133">Transmembrane helix</keyword>
<dbReference type="OrthoDB" id="9759330at2"/>
<dbReference type="PANTHER" id="PTHR32063:SF21">
    <property type="entry name" value="MULTIDRUG RESISTANCE PROTEIN MDTB"/>
    <property type="match status" value="1"/>
</dbReference>
<feature type="transmembrane region" description="Helical" evidence="1">
    <location>
        <begin position="845"/>
        <end position="864"/>
    </location>
</feature>
<evidence type="ECO:0000313" key="2">
    <source>
        <dbReference type="EMBL" id="KAB1443011.1"/>
    </source>
</evidence>
<dbReference type="RefSeq" id="WP_151149253.1">
    <property type="nucleotide sequence ID" value="NZ_WAIE01000001.1"/>
</dbReference>
<dbReference type="InterPro" id="IPR027463">
    <property type="entry name" value="AcrB_DN_DC_subdom"/>
</dbReference>
<keyword evidence="1" id="KW-0472">Membrane</keyword>
<keyword evidence="3" id="KW-1185">Reference proteome</keyword>
<reference evidence="2 3" key="1">
    <citation type="journal article" date="2017" name="Int. J. Syst. Evol. Microbiol.">
        <title>Desulfovibrio senegalensis sp. nov., a mesophilic sulfate reducer isolated from marine sediment.</title>
        <authorList>
            <person name="Thioye A."/>
            <person name="Gam Z.B.A."/>
            <person name="Mbengue M."/>
            <person name="Cayol J.L."/>
            <person name="Joseph-Bartoli M."/>
            <person name="Toure-Kane C."/>
            <person name="Labat M."/>
        </authorList>
    </citation>
    <scope>NUCLEOTIDE SEQUENCE [LARGE SCALE GENOMIC DNA]</scope>
    <source>
        <strain evidence="2 3">DSM 101509</strain>
    </source>
</reference>
<dbReference type="GO" id="GO:0042910">
    <property type="term" value="F:xenobiotic transmembrane transporter activity"/>
    <property type="evidence" value="ECO:0007669"/>
    <property type="project" value="TreeGrafter"/>
</dbReference>
<feature type="transmembrane region" description="Helical" evidence="1">
    <location>
        <begin position="387"/>
        <end position="411"/>
    </location>
</feature>
<dbReference type="Pfam" id="PF00873">
    <property type="entry name" value="ACR_tran"/>
    <property type="match status" value="1"/>
</dbReference>
<proteinExistence type="predicted"/>
<feature type="transmembrane region" description="Helical" evidence="1">
    <location>
        <begin position="897"/>
        <end position="922"/>
    </location>
</feature>
<feature type="transmembrane region" description="Helical" evidence="1">
    <location>
        <begin position="463"/>
        <end position="486"/>
    </location>
</feature>
<feature type="transmembrane region" description="Helical" evidence="1">
    <location>
        <begin position="974"/>
        <end position="1000"/>
    </location>
</feature>
<dbReference type="GO" id="GO:0005886">
    <property type="term" value="C:plasma membrane"/>
    <property type="evidence" value="ECO:0007669"/>
    <property type="project" value="TreeGrafter"/>
</dbReference>
<dbReference type="InterPro" id="IPR001036">
    <property type="entry name" value="Acrflvin-R"/>
</dbReference>
<dbReference type="AlphaFoldDB" id="A0A6N6N5J7"/>